<dbReference type="RefSeq" id="WP_262070191.1">
    <property type="nucleotide sequence ID" value="NZ_JAMXOC010000028.1"/>
</dbReference>
<protein>
    <recommendedName>
        <fullName evidence="2">Stage 0 sporulation protein A homolog</fullName>
    </recommendedName>
</protein>
<dbReference type="PANTHER" id="PTHR42713:SF3">
    <property type="entry name" value="TRANSCRIPTIONAL REGULATORY PROTEIN HPTR"/>
    <property type="match status" value="1"/>
</dbReference>
<keyword evidence="3" id="KW-0963">Cytoplasm</keyword>
<dbReference type="PANTHER" id="PTHR42713">
    <property type="entry name" value="HISTIDINE KINASE-RELATED"/>
    <property type="match status" value="1"/>
</dbReference>
<dbReference type="Proteomes" id="UP001523565">
    <property type="component" value="Unassembled WGS sequence"/>
</dbReference>
<dbReference type="EMBL" id="JAMZFV010000028">
    <property type="protein sequence ID" value="MCP1111314.1"/>
    <property type="molecule type" value="Genomic_DNA"/>
</dbReference>
<dbReference type="PROSITE" id="PS50110">
    <property type="entry name" value="RESPONSE_REGULATORY"/>
    <property type="match status" value="1"/>
</dbReference>
<dbReference type="Pfam" id="PF00072">
    <property type="entry name" value="Response_reg"/>
    <property type="match status" value="1"/>
</dbReference>
<dbReference type="Pfam" id="PF12833">
    <property type="entry name" value="HTH_18"/>
    <property type="match status" value="1"/>
</dbReference>
<keyword evidence="6" id="KW-0805">Transcription regulation</keyword>
<dbReference type="Gene3D" id="1.10.10.60">
    <property type="entry name" value="Homeodomain-like"/>
    <property type="match status" value="2"/>
</dbReference>
<dbReference type="SUPFAM" id="SSF52172">
    <property type="entry name" value="CheY-like"/>
    <property type="match status" value="1"/>
</dbReference>
<proteinExistence type="predicted"/>
<evidence type="ECO:0000256" key="6">
    <source>
        <dbReference type="ARBA" id="ARBA00023015"/>
    </source>
</evidence>
<comment type="subcellular location">
    <subcellularLocation>
        <location evidence="1">Cytoplasm</location>
    </subcellularLocation>
</comment>
<organism evidence="13 14">
    <name type="scientific">Ohessyouella blattaphilus</name>
    <dbReference type="NCBI Taxonomy" id="2949333"/>
    <lineage>
        <taxon>Bacteria</taxon>
        <taxon>Bacillati</taxon>
        <taxon>Bacillota</taxon>
        <taxon>Clostridia</taxon>
        <taxon>Lachnospirales</taxon>
        <taxon>Lachnospiraceae</taxon>
        <taxon>Ohessyouella</taxon>
    </lineage>
</organism>
<dbReference type="InterPro" id="IPR011006">
    <property type="entry name" value="CheY-like_superfamily"/>
</dbReference>
<dbReference type="SMART" id="SM00342">
    <property type="entry name" value="HTH_ARAC"/>
    <property type="match status" value="1"/>
</dbReference>
<sequence length="536" mass="60735">MIKVFLVEDEMVIRNAIKNSIDWEKEGYEFVGEAGDGELAYPLILKRQPDILITDIKMPFMDGLELSAAVKKELPALKILILSGYNDFEYAKTAIGIGVTDYLLKPVSAEMLLESLAGIREMIQKESQNKELLRKYEEEMQENFEKQKTEVLGKLITGRFSTMEALDLGKSIGLDVSVAYQSFLLFKIMFYEMGNTQQEDMIQAFVLIEEIFQNLPGAFYFERGIEGWALILGADTEAELEELQKSIITSIEKTMTQVPSFKYFGGCGSVASRVSDLPQAFRDAEKSFSYRFTAKPNQIVRWNVEESAGEPEIEMSSIASVEESRELIESFLRRGSKEEVVSFVTAYLESLSPNYLESEVMRQYLIMDIHVSMASFAEKINLDPAEIQSISDISAILKNTNDKADIRDNLVTALATLFTLRDAKSDRKYADVIETAKEHILQHYMTGEISLNTVAKKVGMSPSYFSSIFSQEMGQTFVEYLTSTRMGKAKELLLCTSMKTSDIGYEVGYKDSHYFSYIFKKVNGVTPKEFRMHKEG</sequence>
<dbReference type="SUPFAM" id="SSF46689">
    <property type="entry name" value="Homeodomain-like"/>
    <property type="match status" value="2"/>
</dbReference>
<evidence type="ECO:0000256" key="8">
    <source>
        <dbReference type="ARBA" id="ARBA00023163"/>
    </source>
</evidence>
<evidence type="ECO:0000256" key="4">
    <source>
        <dbReference type="ARBA" id="ARBA00022553"/>
    </source>
</evidence>
<keyword evidence="8" id="KW-0804">Transcription</keyword>
<dbReference type="PROSITE" id="PS01124">
    <property type="entry name" value="HTH_ARAC_FAMILY_2"/>
    <property type="match status" value="1"/>
</dbReference>
<keyword evidence="5" id="KW-0902">Two-component regulatory system</keyword>
<dbReference type="SMART" id="SM00448">
    <property type="entry name" value="REC"/>
    <property type="match status" value="1"/>
</dbReference>
<evidence type="ECO:0000256" key="7">
    <source>
        <dbReference type="ARBA" id="ARBA00023125"/>
    </source>
</evidence>
<comment type="caution">
    <text evidence="13">The sequence shown here is derived from an EMBL/GenBank/DDBJ whole genome shotgun (WGS) entry which is preliminary data.</text>
</comment>
<dbReference type="PRINTS" id="PR00032">
    <property type="entry name" value="HTHARAC"/>
</dbReference>
<evidence type="ECO:0000256" key="9">
    <source>
        <dbReference type="ARBA" id="ARBA00024867"/>
    </source>
</evidence>
<dbReference type="Gene3D" id="3.40.50.2300">
    <property type="match status" value="1"/>
</dbReference>
<name>A0ABT1EKS4_9FIRM</name>
<evidence type="ECO:0000313" key="14">
    <source>
        <dbReference type="Proteomes" id="UP001523565"/>
    </source>
</evidence>
<evidence type="ECO:0000313" key="13">
    <source>
        <dbReference type="EMBL" id="MCP1111314.1"/>
    </source>
</evidence>
<comment type="function">
    <text evidence="9">May play the central regulatory role in sporulation. It may be an element of the effector pathway responsible for the activation of sporulation genes in response to nutritional stress. Spo0A may act in concert with spo0H (a sigma factor) to control the expression of some genes that are critical to the sporulation process.</text>
</comment>
<evidence type="ECO:0000259" key="11">
    <source>
        <dbReference type="PROSITE" id="PS01124"/>
    </source>
</evidence>
<dbReference type="InterPro" id="IPR009057">
    <property type="entry name" value="Homeodomain-like_sf"/>
</dbReference>
<evidence type="ECO:0000256" key="3">
    <source>
        <dbReference type="ARBA" id="ARBA00022490"/>
    </source>
</evidence>
<evidence type="ECO:0000256" key="2">
    <source>
        <dbReference type="ARBA" id="ARBA00018672"/>
    </source>
</evidence>
<keyword evidence="7" id="KW-0238">DNA-binding</keyword>
<evidence type="ECO:0000256" key="1">
    <source>
        <dbReference type="ARBA" id="ARBA00004496"/>
    </source>
</evidence>
<dbReference type="InterPro" id="IPR051552">
    <property type="entry name" value="HptR"/>
</dbReference>
<dbReference type="InterPro" id="IPR018060">
    <property type="entry name" value="HTH_AraC"/>
</dbReference>
<feature type="domain" description="Response regulatory" evidence="12">
    <location>
        <begin position="3"/>
        <end position="120"/>
    </location>
</feature>
<feature type="domain" description="HTH araC/xylS-type" evidence="11">
    <location>
        <begin position="434"/>
        <end position="533"/>
    </location>
</feature>
<keyword evidence="4 10" id="KW-0597">Phosphoprotein</keyword>
<keyword evidence="14" id="KW-1185">Reference proteome</keyword>
<reference evidence="13 14" key="1">
    <citation type="journal article" date="2022" name="Genome Biol. Evol.">
        <title>Host diet, physiology and behaviors set the stage for Lachnospiraceae cladogenesis.</title>
        <authorList>
            <person name="Vera-Ponce De Leon A."/>
            <person name="Schneider M."/>
            <person name="Jahnes B.C."/>
            <person name="Sadowski V."/>
            <person name="Camuy-Velez L.A."/>
            <person name="Duan J."/>
            <person name="Sabree Z.L."/>
        </authorList>
    </citation>
    <scope>NUCLEOTIDE SEQUENCE [LARGE SCALE GENOMIC DNA]</scope>
    <source>
        <strain evidence="13 14">PAL227</strain>
    </source>
</reference>
<evidence type="ECO:0000256" key="5">
    <source>
        <dbReference type="ARBA" id="ARBA00023012"/>
    </source>
</evidence>
<evidence type="ECO:0000259" key="12">
    <source>
        <dbReference type="PROSITE" id="PS50110"/>
    </source>
</evidence>
<gene>
    <name evidence="13" type="ORF">NK118_13745</name>
</gene>
<dbReference type="InterPro" id="IPR020449">
    <property type="entry name" value="Tscrpt_reg_AraC-type_HTH"/>
</dbReference>
<feature type="modified residue" description="4-aspartylphosphate" evidence="10">
    <location>
        <position position="55"/>
    </location>
</feature>
<evidence type="ECO:0000256" key="10">
    <source>
        <dbReference type="PROSITE-ProRule" id="PRU00169"/>
    </source>
</evidence>
<accession>A0ABT1EKS4</accession>
<dbReference type="InterPro" id="IPR001789">
    <property type="entry name" value="Sig_transdc_resp-reg_receiver"/>
</dbReference>
<dbReference type="CDD" id="cd17536">
    <property type="entry name" value="REC_YesN-like"/>
    <property type="match status" value="1"/>
</dbReference>